<gene>
    <name evidence="3" type="ORF">GCM10009824_16440</name>
</gene>
<sequence length="254" mass="27227">MATRNNVLARWVTPGGVPQRRLVFFPHAGAGGLSGRSLAADDVEVLAHRRPGREARMTEPATTSVADIVDEAVDALLPVLDADELPTDVLGHSFGALLAAECVARVERHRPGRIRRLVVSAKVPPPDPSPELTAALHDEDALVAWLVALGGTPPELLEDPGMRSMVLDPLRADLSASLGHDREPPLVNTPLLMVAADGDTTAPMRDVELWNRFTTAPVSTLRLRGGHHAIFERPELLHAALRDPDASGSTTDRV</sequence>
<dbReference type="Pfam" id="PF00975">
    <property type="entry name" value="Thioesterase"/>
    <property type="match status" value="1"/>
</dbReference>
<organism evidence="3 4">
    <name type="scientific">Kocuria atrinae</name>
    <dbReference type="NCBI Taxonomy" id="592377"/>
    <lineage>
        <taxon>Bacteria</taxon>
        <taxon>Bacillati</taxon>
        <taxon>Actinomycetota</taxon>
        <taxon>Actinomycetes</taxon>
        <taxon>Micrococcales</taxon>
        <taxon>Micrococcaceae</taxon>
        <taxon>Kocuria</taxon>
    </lineage>
</organism>
<evidence type="ECO:0000259" key="2">
    <source>
        <dbReference type="Pfam" id="PF00975"/>
    </source>
</evidence>
<protein>
    <recommendedName>
        <fullName evidence="2">Thioesterase domain-containing protein</fullName>
    </recommendedName>
</protein>
<evidence type="ECO:0000256" key="1">
    <source>
        <dbReference type="ARBA" id="ARBA00007169"/>
    </source>
</evidence>
<dbReference type="PANTHER" id="PTHR11487">
    <property type="entry name" value="THIOESTERASE"/>
    <property type="match status" value="1"/>
</dbReference>
<dbReference type="RefSeq" id="WP_344224511.1">
    <property type="nucleotide sequence ID" value="NZ_BAAAQA010000015.1"/>
</dbReference>
<name>A0ABN2XUT7_9MICC</name>
<dbReference type="Proteomes" id="UP001500166">
    <property type="component" value="Unassembled WGS sequence"/>
</dbReference>
<dbReference type="InterPro" id="IPR001031">
    <property type="entry name" value="Thioesterase"/>
</dbReference>
<feature type="domain" description="Thioesterase" evidence="2">
    <location>
        <begin position="21"/>
        <end position="235"/>
    </location>
</feature>
<keyword evidence="4" id="KW-1185">Reference proteome</keyword>
<evidence type="ECO:0000313" key="3">
    <source>
        <dbReference type="EMBL" id="GAA2117152.1"/>
    </source>
</evidence>
<comment type="similarity">
    <text evidence="1">Belongs to the thioesterase family.</text>
</comment>
<dbReference type="Gene3D" id="3.40.50.1820">
    <property type="entry name" value="alpha/beta hydrolase"/>
    <property type="match status" value="1"/>
</dbReference>
<dbReference type="SUPFAM" id="SSF53474">
    <property type="entry name" value="alpha/beta-Hydrolases"/>
    <property type="match status" value="1"/>
</dbReference>
<comment type="caution">
    <text evidence="3">The sequence shown here is derived from an EMBL/GenBank/DDBJ whole genome shotgun (WGS) entry which is preliminary data.</text>
</comment>
<reference evidence="3 4" key="1">
    <citation type="journal article" date="2019" name="Int. J. Syst. Evol. Microbiol.">
        <title>The Global Catalogue of Microorganisms (GCM) 10K type strain sequencing project: providing services to taxonomists for standard genome sequencing and annotation.</title>
        <authorList>
            <consortium name="The Broad Institute Genomics Platform"/>
            <consortium name="The Broad Institute Genome Sequencing Center for Infectious Disease"/>
            <person name="Wu L."/>
            <person name="Ma J."/>
        </authorList>
    </citation>
    <scope>NUCLEOTIDE SEQUENCE [LARGE SCALE GENOMIC DNA]</scope>
    <source>
        <strain evidence="3 4">JCM 15914</strain>
    </source>
</reference>
<dbReference type="EMBL" id="BAAAQA010000015">
    <property type="protein sequence ID" value="GAA2117152.1"/>
    <property type="molecule type" value="Genomic_DNA"/>
</dbReference>
<evidence type="ECO:0000313" key="4">
    <source>
        <dbReference type="Proteomes" id="UP001500166"/>
    </source>
</evidence>
<dbReference type="PANTHER" id="PTHR11487:SF0">
    <property type="entry name" value="S-ACYL FATTY ACID SYNTHASE THIOESTERASE, MEDIUM CHAIN"/>
    <property type="match status" value="1"/>
</dbReference>
<proteinExistence type="inferred from homology"/>
<dbReference type="InterPro" id="IPR029058">
    <property type="entry name" value="AB_hydrolase_fold"/>
</dbReference>
<dbReference type="InterPro" id="IPR012223">
    <property type="entry name" value="TEII"/>
</dbReference>
<accession>A0ABN2XUT7</accession>